<accession>A0A9Q1KNV9</accession>
<evidence type="ECO:0000313" key="2">
    <source>
        <dbReference type="EMBL" id="KAJ8446380.1"/>
    </source>
</evidence>
<proteinExistence type="predicted"/>
<reference evidence="2" key="1">
    <citation type="submission" date="2022-04" db="EMBL/GenBank/DDBJ databases">
        <title>Carnegiea gigantea Genome sequencing and assembly v2.</title>
        <authorList>
            <person name="Copetti D."/>
            <person name="Sanderson M.J."/>
            <person name="Burquez A."/>
            <person name="Wojciechowski M.F."/>
        </authorList>
    </citation>
    <scope>NUCLEOTIDE SEQUENCE</scope>
    <source>
        <strain evidence="2">SGP5-SGP5p</strain>
        <tissue evidence="2">Aerial part</tissue>
    </source>
</reference>
<feature type="compositionally biased region" description="Basic and acidic residues" evidence="1">
    <location>
        <begin position="34"/>
        <end position="45"/>
    </location>
</feature>
<dbReference type="Proteomes" id="UP001153076">
    <property type="component" value="Unassembled WGS sequence"/>
</dbReference>
<feature type="compositionally biased region" description="Polar residues" evidence="1">
    <location>
        <begin position="50"/>
        <end position="67"/>
    </location>
</feature>
<name>A0A9Q1KNV9_9CARY</name>
<evidence type="ECO:0000256" key="1">
    <source>
        <dbReference type="SAM" id="MobiDB-lite"/>
    </source>
</evidence>
<protein>
    <submittedName>
        <fullName evidence="2">Uncharacterized protein</fullName>
    </submittedName>
</protein>
<comment type="caution">
    <text evidence="2">The sequence shown here is derived from an EMBL/GenBank/DDBJ whole genome shotgun (WGS) entry which is preliminary data.</text>
</comment>
<sequence>MCVVWLRGGDEVNARAGVEGEVEQRLERWLAEKERVEGSGEEKRLWSAAEVSNSGRVESARGPTQKQKPPRSKEGHGQGYVIKRASTTVSDVGYPGLANGAAKGSEVRENEAAPVIGSTMMKGAPLRQGEGHGDNLASNPIFITWTAEVSREQWGSAQDGVAIERTPMT</sequence>
<dbReference type="EMBL" id="JAKOGI010000056">
    <property type="protein sequence ID" value="KAJ8446380.1"/>
    <property type="molecule type" value="Genomic_DNA"/>
</dbReference>
<evidence type="ECO:0000313" key="3">
    <source>
        <dbReference type="Proteomes" id="UP001153076"/>
    </source>
</evidence>
<organism evidence="2 3">
    <name type="scientific">Carnegiea gigantea</name>
    <dbReference type="NCBI Taxonomy" id="171969"/>
    <lineage>
        <taxon>Eukaryota</taxon>
        <taxon>Viridiplantae</taxon>
        <taxon>Streptophyta</taxon>
        <taxon>Embryophyta</taxon>
        <taxon>Tracheophyta</taxon>
        <taxon>Spermatophyta</taxon>
        <taxon>Magnoliopsida</taxon>
        <taxon>eudicotyledons</taxon>
        <taxon>Gunneridae</taxon>
        <taxon>Pentapetalae</taxon>
        <taxon>Caryophyllales</taxon>
        <taxon>Cactineae</taxon>
        <taxon>Cactaceae</taxon>
        <taxon>Cactoideae</taxon>
        <taxon>Echinocereeae</taxon>
        <taxon>Carnegiea</taxon>
    </lineage>
</organism>
<gene>
    <name evidence="2" type="ORF">Cgig2_019273</name>
</gene>
<dbReference type="AlphaFoldDB" id="A0A9Q1KNV9"/>
<keyword evidence="3" id="KW-1185">Reference proteome</keyword>
<feature type="region of interest" description="Disordered" evidence="1">
    <location>
        <begin position="34"/>
        <end position="80"/>
    </location>
</feature>